<dbReference type="OrthoDB" id="9815825at2"/>
<evidence type="ECO:0000259" key="4">
    <source>
        <dbReference type="Pfam" id="PF22725"/>
    </source>
</evidence>
<dbReference type="GO" id="GO:0016491">
    <property type="term" value="F:oxidoreductase activity"/>
    <property type="evidence" value="ECO:0007669"/>
    <property type="project" value="UniProtKB-KW"/>
</dbReference>
<dbReference type="Proteomes" id="UP000256429">
    <property type="component" value="Unassembled WGS sequence"/>
</dbReference>
<dbReference type="InterPro" id="IPR000683">
    <property type="entry name" value="Gfo/Idh/MocA-like_OxRdtase_N"/>
</dbReference>
<dbReference type="Pfam" id="PF22725">
    <property type="entry name" value="GFO_IDH_MocA_C3"/>
    <property type="match status" value="1"/>
</dbReference>
<dbReference type="PANTHER" id="PTHR22604:SF105">
    <property type="entry name" value="TRANS-1,2-DIHYDROBENZENE-1,2-DIOL DEHYDROGENASE"/>
    <property type="match status" value="1"/>
</dbReference>
<feature type="domain" description="Gfo/Idh/MocA-like oxidoreductase N-terminal" evidence="3">
    <location>
        <begin position="6"/>
        <end position="122"/>
    </location>
</feature>
<dbReference type="SUPFAM" id="SSF51735">
    <property type="entry name" value="NAD(P)-binding Rossmann-fold domains"/>
    <property type="match status" value="1"/>
</dbReference>
<dbReference type="InterPro" id="IPR055170">
    <property type="entry name" value="GFO_IDH_MocA-like_dom"/>
</dbReference>
<protein>
    <submittedName>
        <fullName evidence="5">Putative dehydrogenase</fullName>
    </submittedName>
</protein>
<keyword evidence="6" id="KW-1185">Reference proteome</keyword>
<proteinExistence type="inferred from homology"/>
<name>A0A3D9RTN5_9FLAO</name>
<dbReference type="PANTHER" id="PTHR22604">
    <property type="entry name" value="OXIDOREDUCTASES"/>
    <property type="match status" value="1"/>
</dbReference>
<dbReference type="InterPro" id="IPR036291">
    <property type="entry name" value="NAD(P)-bd_dom_sf"/>
</dbReference>
<evidence type="ECO:0000256" key="1">
    <source>
        <dbReference type="ARBA" id="ARBA00010928"/>
    </source>
</evidence>
<accession>A0A3D9RTN5</accession>
<feature type="domain" description="GFO/IDH/MocA-like oxidoreductase" evidence="4">
    <location>
        <begin position="134"/>
        <end position="247"/>
    </location>
</feature>
<comment type="similarity">
    <text evidence="1">Belongs to the Gfo/Idh/MocA family.</text>
</comment>
<dbReference type="SUPFAM" id="SSF55347">
    <property type="entry name" value="Glyceraldehyde-3-phosphate dehydrogenase-like, C-terminal domain"/>
    <property type="match status" value="1"/>
</dbReference>
<dbReference type="AlphaFoldDB" id="A0A3D9RTN5"/>
<dbReference type="Gene3D" id="3.40.50.720">
    <property type="entry name" value="NAD(P)-binding Rossmann-like Domain"/>
    <property type="match status" value="1"/>
</dbReference>
<comment type="caution">
    <text evidence="5">The sequence shown here is derived from an EMBL/GenBank/DDBJ whole genome shotgun (WGS) entry which is preliminary data.</text>
</comment>
<dbReference type="EMBL" id="QTTQ01000011">
    <property type="protein sequence ID" value="REE80904.1"/>
    <property type="molecule type" value="Genomic_DNA"/>
</dbReference>
<keyword evidence="2" id="KW-0560">Oxidoreductase</keyword>
<dbReference type="Gene3D" id="3.30.360.10">
    <property type="entry name" value="Dihydrodipicolinate Reductase, domain 2"/>
    <property type="match status" value="1"/>
</dbReference>
<evidence type="ECO:0000256" key="2">
    <source>
        <dbReference type="ARBA" id="ARBA00023002"/>
    </source>
</evidence>
<sequence length="326" mass="36713">MAKKYNWAILGCGNIAKKFSKELKGLPNANLYATASRNIENAENFATEFGFEKAYGSYEEMVKDPKVDVVYIATPHNFHLEHSLLCLKHKKAVLCEKAFAINTKEVTQMISASKQNNTFLMEAFWVAFRPKQKKVLEIIKSENLGKLKFVKSDFFFKGDYNPNSRLYNINLGGGSLLDIGIYPVFTALMLLGIPDEIKTLAHFSPTGSEESISMLFGYINGETAVLSSSFEASYKNDVELIFEKGCIKYHRFSGNPIELTINDTIQEINFDAGPNMGYQFEAIHVMECLDKQLIESPVLTNKVSLDLINILDAVRKDANIIYPNHD</sequence>
<evidence type="ECO:0000313" key="6">
    <source>
        <dbReference type="Proteomes" id="UP000256429"/>
    </source>
</evidence>
<dbReference type="InterPro" id="IPR050984">
    <property type="entry name" value="Gfo/Idh/MocA_domain"/>
</dbReference>
<evidence type="ECO:0000313" key="5">
    <source>
        <dbReference type="EMBL" id="REE80904.1"/>
    </source>
</evidence>
<gene>
    <name evidence="5" type="ORF">BX611_2563</name>
</gene>
<dbReference type="Pfam" id="PF01408">
    <property type="entry name" value="GFO_IDH_MocA"/>
    <property type="match status" value="1"/>
</dbReference>
<organism evidence="5 6">
    <name type="scientific">Lutibacter oceani</name>
    <dbReference type="NCBI Taxonomy" id="1853311"/>
    <lineage>
        <taxon>Bacteria</taxon>
        <taxon>Pseudomonadati</taxon>
        <taxon>Bacteroidota</taxon>
        <taxon>Flavobacteriia</taxon>
        <taxon>Flavobacteriales</taxon>
        <taxon>Flavobacteriaceae</taxon>
        <taxon>Lutibacter</taxon>
    </lineage>
</organism>
<dbReference type="RefSeq" id="WP_115881804.1">
    <property type="nucleotide sequence ID" value="NZ_QTTQ01000011.1"/>
</dbReference>
<reference evidence="5 6" key="1">
    <citation type="submission" date="2018-08" db="EMBL/GenBank/DDBJ databases">
        <title>Genomic Encyclopedia of Type Strains, Phase III (KMG-III): the genomes of soil and plant-associated and newly described type strains.</title>
        <authorList>
            <person name="Whitman W."/>
        </authorList>
    </citation>
    <scope>NUCLEOTIDE SEQUENCE [LARGE SCALE GENOMIC DNA]</scope>
    <source>
        <strain evidence="5 6">325-5</strain>
    </source>
</reference>
<evidence type="ECO:0000259" key="3">
    <source>
        <dbReference type="Pfam" id="PF01408"/>
    </source>
</evidence>
<dbReference type="GO" id="GO:0000166">
    <property type="term" value="F:nucleotide binding"/>
    <property type="evidence" value="ECO:0007669"/>
    <property type="project" value="InterPro"/>
</dbReference>